<evidence type="ECO:0000313" key="1">
    <source>
        <dbReference type="EMBL" id="MDQ0363131.1"/>
    </source>
</evidence>
<sequence>MNHTITAKQYQFTSFEDYLLFLIEHNSLTSEQVKIIQDHVFLLSSNLVKMYNFQRSTTISRRRYKRIMESVYYTLDYAVLYTPNLSLEAKVDVFQLYEQGKEYIEKDHQLVYQKYQQLKQTRLPFNNERYQNVIDHQLLDFYINYDVEYHSAFCKEDLDYPLIDGLSMDHNMYNKKGIAMVLEYIHRFELEQNFCNQFASDTLKEIIHLYEELHGVSITYLGTNLLEIILDQLLFSLLLNKEELHLFHEEEIELLYQRLDNNSEKLVIQCFQQLTKFTKNPETLLYLQKYRVPFLTKLQPALLNHTLHSIVLHYQSKPFAIKIKNPQKLDSLHFQQLIEAIQDAKSNKKIELILKQPLHINDLIEVLDLDLLFEEEVTKLFTSFDNVSIAALFKTLYPEEFAFHREVQFTHHSLQLLAISTSWQQLFINFIDSLSTNRKEEIIQVLNHLDLNH</sequence>
<keyword evidence="2" id="KW-1185">Reference proteome</keyword>
<reference evidence="1 2" key="1">
    <citation type="submission" date="2023-07" db="EMBL/GenBank/DDBJ databases">
        <title>Genomic Encyclopedia of Type Strains, Phase IV (KMG-IV): sequencing the most valuable type-strain genomes for metagenomic binning, comparative biology and taxonomic classification.</title>
        <authorList>
            <person name="Goeker M."/>
        </authorList>
    </citation>
    <scope>NUCLEOTIDE SEQUENCE [LARGE SCALE GENOMIC DNA]</scope>
    <source>
        <strain evidence="1 2">DSM 16784</strain>
    </source>
</reference>
<protein>
    <recommendedName>
        <fullName evidence="3">Mga helix-turn-helix domain-containing protein</fullName>
    </recommendedName>
</protein>
<gene>
    <name evidence="1" type="ORF">J2S15_003892</name>
</gene>
<dbReference type="RefSeq" id="WP_307411752.1">
    <property type="nucleotide sequence ID" value="NZ_JAUSUR010000009.1"/>
</dbReference>
<comment type="caution">
    <text evidence="1">The sequence shown here is derived from an EMBL/GenBank/DDBJ whole genome shotgun (WGS) entry which is preliminary data.</text>
</comment>
<accession>A0ABU0E8G0</accession>
<evidence type="ECO:0000313" key="2">
    <source>
        <dbReference type="Proteomes" id="UP001230220"/>
    </source>
</evidence>
<evidence type="ECO:0008006" key="3">
    <source>
        <dbReference type="Google" id="ProtNLM"/>
    </source>
</evidence>
<dbReference type="EMBL" id="JAUSUR010000009">
    <property type="protein sequence ID" value="MDQ0363131.1"/>
    <property type="molecule type" value="Genomic_DNA"/>
</dbReference>
<name>A0ABU0E8G0_9FIRM</name>
<proteinExistence type="predicted"/>
<organism evidence="1 2">
    <name type="scientific">Breznakia pachnodae</name>
    <dbReference type="NCBI Taxonomy" id="265178"/>
    <lineage>
        <taxon>Bacteria</taxon>
        <taxon>Bacillati</taxon>
        <taxon>Bacillota</taxon>
        <taxon>Erysipelotrichia</taxon>
        <taxon>Erysipelotrichales</taxon>
        <taxon>Erysipelotrichaceae</taxon>
        <taxon>Breznakia</taxon>
    </lineage>
</organism>
<dbReference type="Pfam" id="PF19677">
    <property type="entry name" value="DUF6179"/>
    <property type="match status" value="1"/>
</dbReference>
<dbReference type="Proteomes" id="UP001230220">
    <property type="component" value="Unassembled WGS sequence"/>
</dbReference>
<dbReference type="InterPro" id="IPR045751">
    <property type="entry name" value="DUF6179"/>
</dbReference>